<reference evidence="6 7" key="1">
    <citation type="submission" date="2024-08" db="EMBL/GenBank/DDBJ databases">
        <authorList>
            <person name="Cucini C."/>
            <person name="Frati F."/>
        </authorList>
    </citation>
    <scope>NUCLEOTIDE SEQUENCE [LARGE SCALE GENOMIC DNA]</scope>
</reference>
<dbReference type="PROSITE" id="PS51858">
    <property type="entry name" value="PPPDE"/>
    <property type="match status" value="1"/>
</dbReference>
<feature type="domain" description="PPPDE" evidence="5">
    <location>
        <begin position="12"/>
        <end position="169"/>
    </location>
</feature>
<comment type="similarity">
    <text evidence="1">Belongs to the DeSI family.</text>
</comment>
<feature type="region of interest" description="Disordered" evidence="4">
    <location>
        <begin position="164"/>
        <end position="234"/>
    </location>
</feature>
<proteinExistence type="inferred from homology"/>
<evidence type="ECO:0000256" key="2">
    <source>
        <dbReference type="ARBA" id="ARBA00022670"/>
    </source>
</evidence>
<gene>
    <name evidence="6" type="ORF">ODALV1_LOCUS8440</name>
</gene>
<feature type="compositionally biased region" description="Polar residues" evidence="4">
    <location>
        <begin position="199"/>
        <end position="213"/>
    </location>
</feature>
<name>A0ABP1QB02_9HEXA</name>
<comment type="caution">
    <text evidence="6">The sequence shown here is derived from an EMBL/GenBank/DDBJ whole genome shotgun (WGS) entry which is preliminary data.</text>
</comment>
<evidence type="ECO:0000256" key="1">
    <source>
        <dbReference type="ARBA" id="ARBA00008140"/>
    </source>
</evidence>
<accession>A0ABP1QB02</accession>
<dbReference type="PANTHER" id="PTHR12378">
    <property type="entry name" value="DESUMOYLATING ISOPEPTIDASE"/>
    <property type="match status" value="1"/>
</dbReference>
<evidence type="ECO:0000313" key="7">
    <source>
        <dbReference type="Proteomes" id="UP001642540"/>
    </source>
</evidence>
<sequence>MTANSEDGPGANIVEACSWDLTLGVASHIVGKIFLRTTSNSSNDTPEAIDHVGIIAFNRLYEYGHNGIKKSNIPRNGEDPNPQYPGCKLRKREYVGRTNRSREEFIEWIVNVKYGEYRGSNYDMIHHNCLDFAKAVCIFLRVPPNPNWEKISNWAKNNQKIAGLFSRNSPGTPPTTGGARRSRSLHQNGRSMTIPEDAVSSTDGEQPSTSQEFSALALSSPRRRRLSMNPPISFANRSHSRLSFRSASMETLPPTYEEALKMSIPRRDSIQSAAPSYESYMRMNANNNENYN</sequence>
<evidence type="ECO:0000313" key="6">
    <source>
        <dbReference type="EMBL" id="CAL8093198.1"/>
    </source>
</evidence>
<dbReference type="InterPro" id="IPR042266">
    <property type="entry name" value="PPPDE_sf"/>
</dbReference>
<evidence type="ECO:0000256" key="4">
    <source>
        <dbReference type="SAM" id="MobiDB-lite"/>
    </source>
</evidence>
<dbReference type="Proteomes" id="UP001642540">
    <property type="component" value="Unassembled WGS sequence"/>
</dbReference>
<dbReference type="EMBL" id="CAXLJM020000026">
    <property type="protein sequence ID" value="CAL8093198.1"/>
    <property type="molecule type" value="Genomic_DNA"/>
</dbReference>
<dbReference type="InterPro" id="IPR008580">
    <property type="entry name" value="PPPDE_dom"/>
</dbReference>
<dbReference type="Pfam" id="PF05903">
    <property type="entry name" value="Peptidase_C97"/>
    <property type="match status" value="1"/>
</dbReference>
<keyword evidence="7" id="KW-1185">Reference proteome</keyword>
<dbReference type="Gene3D" id="3.90.1720.30">
    <property type="entry name" value="PPPDE domains"/>
    <property type="match status" value="1"/>
</dbReference>
<keyword evidence="2" id="KW-0645">Protease</keyword>
<evidence type="ECO:0000259" key="5">
    <source>
        <dbReference type="PROSITE" id="PS51858"/>
    </source>
</evidence>
<protein>
    <recommendedName>
        <fullName evidence="5">PPPDE domain-containing protein</fullName>
    </recommendedName>
</protein>
<evidence type="ECO:0000256" key="3">
    <source>
        <dbReference type="ARBA" id="ARBA00022801"/>
    </source>
</evidence>
<dbReference type="PANTHER" id="PTHR12378:SF80">
    <property type="entry name" value="IP06716P-RELATED"/>
    <property type="match status" value="1"/>
</dbReference>
<organism evidence="6 7">
    <name type="scientific">Orchesella dallaii</name>
    <dbReference type="NCBI Taxonomy" id="48710"/>
    <lineage>
        <taxon>Eukaryota</taxon>
        <taxon>Metazoa</taxon>
        <taxon>Ecdysozoa</taxon>
        <taxon>Arthropoda</taxon>
        <taxon>Hexapoda</taxon>
        <taxon>Collembola</taxon>
        <taxon>Entomobryomorpha</taxon>
        <taxon>Entomobryoidea</taxon>
        <taxon>Orchesellidae</taxon>
        <taxon>Orchesellinae</taxon>
        <taxon>Orchesella</taxon>
    </lineage>
</organism>
<keyword evidence="3" id="KW-0378">Hydrolase</keyword>
<dbReference type="SMART" id="SM01179">
    <property type="entry name" value="DUF862"/>
    <property type="match status" value="1"/>
</dbReference>